<sequence>MKNNRLEVSSVLQGDHAVLSIETGWTANTSNHMIEVRLFDDENRIVSSVCSASPKLSLTLERPNLWNGIADPYLYIVEARLVEGGNVIAAKEATIGIKDLSFHPDLGVFLNGQPTALKGLKLPADGKTADKEANFEDLAQVVDQLHASGVQAVLVNFNQHSQDFFDLCEETGLIVWPDTKESLEQWSKHVLEISMS</sequence>
<reference evidence="1" key="1">
    <citation type="submission" date="2019-04" db="EMBL/GenBank/DDBJ databases">
        <title>Microbes associate with the intestines of laboratory mice.</title>
        <authorList>
            <person name="Navarre W."/>
            <person name="Wong E."/>
            <person name="Huang K."/>
            <person name="Tropini C."/>
            <person name="Ng K."/>
            <person name="Yu B."/>
        </authorList>
    </citation>
    <scope>NUCLEOTIDE SEQUENCE</scope>
    <source>
        <strain evidence="1">NM09_H32</strain>
    </source>
</reference>
<gene>
    <name evidence="1" type="ORF">E5336_09950</name>
</gene>
<accession>A0AC61R5V4</accession>
<dbReference type="EMBL" id="SRYG01000021">
    <property type="protein sequence ID" value="TGY65218.1"/>
    <property type="molecule type" value="Genomic_DNA"/>
</dbReference>
<evidence type="ECO:0000313" key="2">
    <source>
        <dbReference type="Proteomes" id="UP000308836"/>
    </source>
</evidence>
<evidence type="ECO:0000313" key="1">
    <source>
        <dbReference type="EMBL" id="TGY65218.1"/>
    </source>
</evidence>
<keyword evidence="2" id="KW-1185">Reference proteome</keyword>
<comment type="caution">
    <text evidence="1">The sequence shown here is derived from an EMBL/GenBank/DDBJ whole genome shotgun (WGS) entry which is preliminary data.</text>
</comment>
<organism evidence="1 2">
    <name type="scientific">Dubosiella muris</name>
    <dbReference type="NCBI Taxonomy" id="3038133"/>
    <lineage>
        <taxon>Bacteria</taxon>
        <taxon>Bacillati</taxon>
        <taxon>Bacillota</taxon>
        <taxon>Erysipelotrichia</taxon>
        <taxon>Erysipelotrichales</taxon>
        <taxon>Erysipelotrichaceae</taxon>
        <taxon>Dubosiella</taxon>
    </lineage>
</organism>
<dbReference type="Proteomes" id="UP000308836">
    <property type="component" value="Unassembled WGS sequence"/>
</dbReference>
<protein>
    <submittedName>
        <fullName evidence="1">Uncharacterized protein</fullName>
    </submittedName>
</protein>
<proteinExistence type="predicted"/>
<name>A0AC61R5V4_9FIRM</name>